<dbReference type="SUPFAM" id="SSF46626">
    <property type="entry name" value="Cytochrome c"/>
    <property type="match status" value="2"/>
</dbReference>
<evidence type="ECO:0000313" key="6">
    <source>
        <dbReference type="EMBL" id="GEN34736.1"/>
    </source>
</evidence>
<dbReference type="PROSITE" id="PS51007">
    <property type="entry name" value="CYTC"/>
    <property type="match status" value="2"/>
</dbReference>
<evidence type="ECO:0000313" key="7">
    <source>
        <dbReference type="Proteomes" id="UP000321157"/>
    </source>
</evidence>
<evidence type="ECO:0000256" key="4">
    <source>
        <dbReference type="PROSITE-ProRule" id="PRU00433"/>
    </source>
</evidence>
<dbReference type="Gene3D" id="1.10.760.10">
    <property type="entry name" value="Cytochrome c-like domain"/>
    <property type="match status" value="2"/>
</dbReference>
<dbReference type="AlphaFoldDB" id="A0A511V707"/>
<feature type="domain" description="Cytochrome c" evidence="5">
    <location>
        <begin position="520"/>
        <end position="653"/>
    </location>
</feature>
<dbReference type="InterPro" id="IPR051200">
    <property type="entry name" value="Host-pathogen_enzymatic-act"/>
</dbReference>
<dbReference type="InterPro" id="IPR015943">
    <property type="entry name" value="WD40/YVTN_repeat-like_dom_sf"/>
</dbReference>
<evidence type="ECO:0000259" key="5">
    <source>
        <dbReference type="PROSITE" id="PS51007"/>
    </source>
</evidence>
<dbReference type="Proteomes" id="UP000321157">
    <property type="component" value="Unassembled WGS sequence"/>
</dbReference>
<keyword evidence="7" id="KW-1185">Reference proteome</keyword>
<protein>
    <recommendedName>
        <fullName evidence="5">Cytochrome c domain-containing protein</fullName>
    </recommendedName>
</protein>
<dbReference type="OrthoDB" id="9772811at2"/>
<dbReference type="EMBL" id="BJXX01000096">
    <property type="protein sequence ID" value="GEN34736.1"/>
    <property type="molecule type" value="Genomic_DNA"/>
</dbReference>
<evidence type="ECO:0000256" key="3">
    <source>
        <dbReference type="ARBA" id="ARBA00023004"/>
    </source>
</evidence>
<dbReference type="InterPro" id="IPR011045">
    <property type="entry name" value="N2O_reductase_N"/>
</dbReference>
<dbReference type="InterPro" id="IPR036909">
    <property type="entry name" value="Cyt_c-like_dom_sf"/>
</dbReference>
<dbReference type="GO" id="GO:0046872">
    <property type="term" value="F:metal ion binding"/>
    <property type="evidence" value="ECO:0007669"/>
    <property type="project" value="UniProtKB-KW"/>
</dbReference>
<dbReference type="InterPro" id="IPR011964">
    <property type="entry name" value="YVTN_b-propeller_repeat"/>
</dbReference>
<dbReference type="RefSeq" id="WP_146810005.1">
    <property type="nucleotide sequence ID" value="NZ_BJXX01000096.1"/>
</dbReference>
<sequence>MKKWGIWTVVLLVLLLVGGCGQKESVQRTTPTSSNNITKNRDGSLLYIANIDVNTVSVLDTKQNKVIAEIPVGREPRQLALSPDDRVLYVTCMFDNKVDIIDTADKKVTGSVPVGIEPFGVVVNRDGSQVYVANYRSSTVSVIDAEERKVTGTINVEERPRGLAMTAEGNKLYVTHYLSGHISVINTEENQVKKVIALSPSPDKEDRKKSQGIPNTVEQFVIAPDGKTAWVPHLLTNVDTPIHFEETVFPAISVIDVTKDEEIQKERKELFKQMDVRDVKNETIIVSNPTDVAFLPDGSKAFVLMAGSEDLMVFDLTRGGNATQLVRRVPGNNPRGMVLSNDSNRLYIHNAMSHDMAIVETGGNDPYAEAQAKPNTLRLIAKDSLPPLVRQGKTIFFSGNSDEFAAPITGNNWMSCASCHADGDINGLTLMTPRGPRNVPSNVLAMRTGLFMWDGSRDDFTDYLLTVQGEMGGLTDYDPGKPLPPKVEEMFDALKAYLEYPDSFPVPKSPYRNPDGTLTAKAEQGKQLFEGKAGCIACHAGETMTDSTKAVNATGKLTTDNTKFLHDVGTVNPLDKGTKGDARAGYTNPRSKEIFDTPTLRSVWATAPYLHDGSAKTIYDVLTTRNQQGKHGNTSALTEAEKRALVEYVNSIE</sequence>
<dbReference type="NCBIfam" id="TIGR02276">
    <property type="entry name" value="beta_rpt_yvtn"/>
    <property type="match status" value="3"/>
</dbReference>
<dbReference type="InterPro" id="IPR009056">
    <property type="entry name" value="Cyt_c-like_dom"/>
</dbReference>
<organism evidence="6 7">
    <name type="scientific">Aneurinibacillus danicus</name>
    <dbReference type="NCBI Taxonomy" id="267746"/>
    <lineage>
        <taxon>Bacteria</taxon>
        <taxon>Bacillati</taxon>
        <taxon>Bacillota</taxon>
        <taxon>Bacilli</taxon>
        <taxon>Bacillales</taxon>
        <taxon>Paenibacillaceae</taxon>
        <taxon>Aneurinibacillus group</taxon>
        <taxon>Aneurinibacillus</taxon>
    </lineage>
</organism>
<proteinExistence type="predicted"/>
<dbReference type="PANTHER" id="PTHR47197:SF3">
    <property type="entry name" value="DIHYDRO-HEME D1 DEHYDROGENASE"/>
    <property type="match status" value="1"/>
</dbReference>
<gene>
    <name evidence="6" type="ORF">ADA01nite_21960</name>
</gene>
<comment type="caution">
    <text evidence="6">The sequence shown here is derived from an EMBL/GenBank/DDBJ whole genome shotgun (WGS) entry which is preliminary data.</text>
</comment>
<evidence type="ECO:0000256" key="2">
    <source>
        <dbReference type="ARBA" id="ARBA00022723"/>
    </source>
</evidence>
<dbReference type="PROSITE" id="PS51257">
    <property type="entry name" value="PROKAR_LIPOPROTEIN"/>
    <property type="match status" value="1"/>
</dbReference>
<keyword evidence="1 4" id="KW-0349">Heme</keyword>
<dbReference type="Pfam" id="PF21419">
    <property type="entry name" value="RoxA-like_Cyt-c"/>
    <property type="match status" value="1"/>
</dbReference>
<accession>A0A511V707</accession>
<feature type="domain" description="Cytochrome c" evidence="5">
    <location>
        <begin position="387"/>
        <end position="502"/>
    </location>
</feature>
<reference evidence="6 7" key="1">
    <citation type="submission" date="2019-07" db="EMBL/GenBank/DDBJ databases">
        <title>Whole genome shotgun sequence of Aneurinibacillus danicus NBRC 102444.</title>
        <authorList>
            <person name="Hosoyama A."/>
            <person name="Uohara A."/>
            <person name="Ohji S."/>
            <person name="Ichikawa N."/>
        </authorList>
    </citation>
    <scope>NUCLEOTIDE SEQUENCE [LARGE SCALE GENOMIC DNA]</scope>
    <source>
        <strain evidence="6 7">NBRC 102444</strain>
    </source>
</reference>
<keyword evidence="2 4" id="KW-0479">Metal-binding</keyword>
<dbReference type="GO" id="GO:0020037">
    <property type="term" value="F:heme binding"/>
    <property type="evidence" value="ECO:0007669"/>
    <property type="project" value="InterPro"/>
</dbReference>
<evidence type="ECO:0000256" key="1">
    <source>
        <dbReference type="ARBA" id="ARBA00022617"/>
    </source>
</evidence>
<dbReference type="GO" id="GO:0009055">
    <property type="term" value="F:electron transfer activity"/>
    <property type="evidence" value="ECO:0007669"/>
    <property type="project" value="InterPro"/>
</dbReference>
<name>A0A511V707_9BACL</name>
<dbReference type="PANTHER" id="PTHR47197">
    <property type="entry name" value="PROTEIN NIRF"/>
    <property type="match status" value="1"/>
</dbReference>
<dbReference type="Gene3D" id="2.130.10.10">
    <property type="entry name" value="YVTN repeat-like/Quinoprotein amine dehydrogenase"/>
    <property type="match status" value="2"/>
</dbReference>
<dbReference type="SUPFAM" id="SSF50974">
    <property type="entry name" value="Nitrous oxide reductase, N-terminal domain"/>
    <property type="match status" value="1"/>
</dbReference>
<keyword evidence="3 4" id="KW-0408">Iron</keyword>